<accession>A0A838XMY8</accession>
<dbReference type="GO" id="GO:0005737">
    <property type="term" value="C:cytoplasm"/>
    <property type="evidence" value="ECO:0007669"/>
    <property type="project" value="TreeGrafter"/>
</dbReference>
<evidence type="ECO:0000256" key="4">
    <source>
        <dbReference type="RuleBase" id="RU362118"/>
    </source>
</evidence>
<dbReference type="GO" id="GO:0019346">
    <property type="term" value="P:transsulfuration"/>
    <property type="evidence" value="ECO:0007669"/>
    <property type="project" value="InterPro"/>
</dbReference>
<dbReference type="GO" id="GO:0030170">
    <property type="term" value="F:pyridoxal phosphate binding"/>
    <property type="evidence" value="ECO:0007669"/>
    <property type="project" value="InterPro"/>
</dbReference>
<evidence type="ECO:0000256" key="1">
    <source>
        <dbReference type="ARBA" id="ARBA00001933"/>
    </source>
</evidence>
<protein>
    <submittedName>
        <fullName evidence="5">PLP-dependent transferase</fullName>
    </submittedName>
</protein>
<reference evidence="5 6" key="2">
    <citation type="submission" date="2020-08" db="EMBL/GenBank/DDBJ databases">
        <title>Stappia taiwanensis sp. nov., isolated from a coastal thermal spring.</title>
        <authorList>
            <person name="Kampfer P."/>
        </authorList>
    </citation>
    <scope>NUCLEOTIDE SEQUENCE [LARGE SCALE GENOMIC DNA]</scope>
    <source>
        <strain evidence="5 6">DSM 23284</strain>
    </source>
</reference>
<keyword evidence="5" id="KW-0808">Transferase</keyword>
<comment type="cofactor">
    <cofactor evidence="1 4">
        <name>pyridoxal 5'-phosphate</name>
        <dbReference type="ChEBI" id="CHEBI:597326"/>
    </cofactor>
</comment>
<name>A0A838XMY8_9HYPH</name>
<evidence type="ECO:0000256" key="2">
    <source>
        <dbReference type="ARBA" id="ARBA00022898"/>
    </source>
</evidence>
<dbReference type="Proteomes" id="UP000559404">
    <property type="component" value="Unassembled WGS sequence"/>
</dbReference>
<dbReference type="Gene3D" id="3.40.640.10">
    <property type="entry name" value="Type I PLP-dependent aspartate aminotransferase-like (Major domain)"/>
    <property type="match status" value="1"/>
</dbReference>
<dbReference type="RefSeq" id="WP_181758333.1">
    <property type="nucleotide sequence ID" value="NZ_BMCR01000001.1"/>
</dbReference>
<dbReference type="PANTHER" id="PTHR11808:SF85">
    <property type="entry name" value="CYSTATHIONINE GAMMA-LYASE-RELATED"/>
    <property type="match status" value="1"/>
</dbReference>
<dbReference type="GO" id="GO:0019343">
    <property type="term" value="P:cysteine biosynthetic process via cystathionine"/>
    <property type="evidence" value="ECO:0007669"/>
    <property type="project" value="TreeGrafter"/>
</dbReference>
<evidence type="ECO:0000313" key="5">
    <source>
        <dbReference type="EMBL" id="MBA4610138.1"/>
    </source>
</evidence>
<organism evidence="5 6">
    <name type="scientific">Stappia taiwanensis</name>
    <dbReference type="NCBI Taxonomy" id="992267"/>
    <lineage>
        <taxon>Bacteria</taxon>
        <taxon>Pseudomonadati</taxon>
        <taxon>Pseudomonadota</taxon>
        <taxon>Alphaproteobacteria</taxon>
        <taxon>Hyphomicrobiales</taxon>
        <taxon>Stappiaceae</taxon>
        <taxon>Stappia</taxon>
    </lineage>
</organism>
<sequence length="388" mass="40865">MTDTPITAPQPDTLLAHAGGGLDPSTGGVVPAIQPATTFARDAEYRLISASHLYARDDNDLSRQIENLVMRLEDARDTRVFGSGMAAIAAIVRAVKPGDSIVVQSGIYWGTTAWMRAHCAHVGIALVEADATETERFTETIRESGPALVFLEVPSNPFLAIADIRAIAEATHAAGAVLAVDATTATPLLMKPLALGADLVCHSGTKALNGHSDVLAGLVSTADADSDMWRFIRAERHDAGAVLSPFDGYLLQRGMRTLALRMERMCTSAQKIAEHLDAHPAVEKVLYPGLASHPGHGLAKAQMNGGFGYLMSFLVKGDAPEALAVIGRLNLILRATSLGGVESLAEHRHSLEGDSSGVPRNLIRLSVGIEAPEDLLADLDAALSGLPA</sequence>
<dbReference type="FunFam" id="3.40.640.10:FF:000046">
    <property type="entry name" value="Cystathionine gamma-lyase"/>
    <property type="match status" value="1"/>
</dbReference>
<dbReference type="PANTHER" id="PTHR11808">
    <property type="entry name" value="TRANS-SULFURATION ENZYME FAMILY MEMBER"/>
    <property type="match status" value="1"/>
</dbReference>
<gene>
    <name evidence="5" type="ORF">H1W37_00630</name>
</gene>
<keyword evidence="6" id="KW-1185">Reference proteome</keyword>
<comment type="similarity">
    <text evidence="4">Belongs to the trans-sulfuration enzymes family.</text>
</comment>
<feature type="modified residue" description="N6-(pyridoxal phosphate)lysine" evidence="3">
    <location>
        <position position="206"/>
    </location>
</feature>
<proteinExistence type="inferred from homology"/>
<dbReference type="EMBL" id="JACEON010000001">
    <property type="protein sequence ID" value="MBA4610138.1"/>
    <property type="molecule type" value="Genomic_DNA"/>
</dbReference>
<dbReference type="InterPro" id="IPR015421">
    <property type="entry name" value="PyrdxlP-dep_Trfase_major"/>
</dbReference>
<dbReference type="AlphaFoldDB" id="A0A838XMY8"/>
<comment type="caution">
    <text evidence="5">The sequence shown here is derived from an EMBL/GenBank/DDBJ whole genome shotgun (WGS) entry which is preliminary data.</text>
</comment>
<dbReference type="InterPro" id="IPR015424">
    <property type="entry name" value="PyrdxlP-dep_Trfase"/>
</dbReference>
<dbReference type="GO" id="GO:0016740">
    <property type="term" value="F:transferase activity"/>
    <property type="evidence" value="ECO:0007669"/>
    <property type="project" value="UniProtKB-KW"/>
</dbReference>
<dbReference type="InterPro" id="IPR000277">
    <property type="entry name" value="Cys/Met-Metab_PyrdxlP-dep_enz"/>
</dbReference>
<evidence type="ECO:0000313" key="6">
    <source>
        <dbReference type="Proteomes" id="UP000559404"/>
    </source>
</evidence>
<keyword evidence="2 3" id="KW-0663">Pyridoxal phosphate</keyword>
<reference evidence="5 6" key="1">
    <citation type="submission" date="2020-07" db="EMBL/GenBank/DDBJ databases">
        <authorList>
            <person name="Li M."/>
        </authorList>
    </citation>
    <scope>NUCLEOTIDE SEQUENCE [LARGE SCALE GENOMIC DNA]</scope>
    <source>
        <strain evidence="5 6">DSM 23284</strain>
    </source>
</reference>
<dbReference type="PIRSF" id="PIRSF001434">
    <property type="entry name" value="CGS"/>
    <property type="match status" value="1"/>
</dbReference>
<dbReference type="SUPFAM" id="SSF53383">
    <property type="entry name" value="PLP-dependent transferases"/>
    <property type="match status" value="1"/>
</dbReference>
<evidence type="ECO:0000256" key="3">
    <source>
        <dbReference type="PIRSR" id="PIRSR001434-2"/>
    </source>
</evidence>
<dbReference type="GO" id="GO:0004123">
    <property type="term" value="F:cystathionine gamma-lyase activity"/>
    <property type="evidence" value="ECO:0007669"/>
    <property type="project" value="TreeGrafter"/>
</dbReference>
<dbReference type="Gene3D" id="3.90.1150.10">
    <property type="entry name" value="Aspartate Aminotransferase, domain 1"/>
    <property type="match status" value="1"/>
</dbReference>
<dbReference type="Pfam" id="PF01053">
    <property type="entry name" value="Cys_Met_Meta_PP"/>
    <property type="match status" value="1"/>
</dbReference>
<dbReference type="InterPro" id="IPR015422">
    <property type="entry name" value="PyrdxlP-dep_Trfase_small"/>
</dbReference>